<evidence type="ECO:0000313" key="6">
    <source>
        <dbReference type="Proteomes" id="UP000318384"/>
    </source>
</evidence>
<evidence type="ECO:0000256" key="1">
    <source>
        <dbReference type="ARBA" id="ARBA00023015"/>
    </source>
</evidence>
<dbReference type="PANTHER" id="PTHR43537:SF24">
    <property type="entry name" value="GLUCONATE OPERON TRANSCRIPTIONAL REPRESSOR"/>
    <property type="match status" value="1"/>
</dbReference>
<reference evidence="5 6" key="1">
    <citation type="submission" date="2019-03" db="EMBL/GenBank/DDBJ databases">
        <title>Deep-cultivation of Planctomycetes and their phenomic and genomic characterization uncovers novel biology.</title>
        <authorList>
            <person name="Wiegand S."/>
            <person name="Jogler M."/>
            <person name="Boedeker C."/>
            <person name="Pinto D."/>
            <person name="Vollmers J."/>
            <person name="Rivas-Marin E."/>
            <person name="Kohn T."/>
            <person name="Peeters S.H."/>
            <person name="Heuer A."/>
            <person name="Rast P."/>
            <person name="Oberbeckmann S."/>
            <person name="Bunk B."/>
            <person name="Jeske O."/>
            <person name="Meyerdierks A."/>
            <person name="Storesund J.E."/>
            <person name="Kallscheuer N."/>
            <person name="Luecker S."/>
            <person name="Lage O.M."/>
            <person name="Pohl T."/>
            <person name="Merkel B.J."/>
            <person name="Hornburger P."/>
            <person name="Mueller R.-W."/>
            <person name="Bruemmer F."/>
            <person name="Labrenz M."/>
            <person name="Spormann A.M."/>
            <person name="Op den Camp H."/>
            <person name="Overmann J."/>
            <person name="Amann R."/>
            <person name="Jetten M.S.M."/>
            <person name="Mascher T."/>
            <person name="Medema M.H."/>
            <person name="Devos D.P."/>
            <person name="Kaster A.-K."/>
            <person name="Ovreas L."/>
            <person name="Rohde M."/>
            <person name="Galperin M.Y."/>
            <person name="Jogler C."/>
        </authorList>
    </citation>
    <scope>NUCLEOTIDE SEQUENCE [LARGE SCALE GENOMIC DNA]</scope>
    <source>
        <strain evidence="5 6">V202</strain>
    </source>
</reference>
<dbReference type="SMART" id="SM00345">
    <property type="entry name" value="HTH_GNTR"/>
    <property type="match status" value="2"/>
</dbReference>
<dbReference type="Pfam" id="PF00392">
    <property type="entry name" value="GntR"/>
    <property type="match status" value="2"/>
</dbReference>
<proteinExistence type="predicted"/>
<dbReference type="InterPro" id="IPR000524">
    <property type="entry name" value="Tscrpt_reg_HTH_GntR"/>
</dbReference>
<dbReference type="PROSITE" id="PS50949">
    <property type="entry name" value="HTH_GNTR"/>
    <property type="match status" value="2"/>
</dbReference>
<name>A0A517X0B2_9PLAN</name>
<evidence type="ECO:0000256" key="3">
    <source>
        <dbReference type="ARBA" id="ARBA00023163"/>
    </source>
</evidence>
<sequence length="344" mass="39961">MIHPIVQWHKNTTTSSQSKIRYNYMIRLKLSDWTDRKQEPETEESEDLLNPDRGPLTTRVYNYLFSQLLHDQIAIGDTLVPFKIARELNISRTTVRQAINLLAEEGWVTTSDNGRITAVKQPKTKHPENVSASDFNRETETEATYRRIFEKLLNGEFLLGQNVSAQEISNDLNASLGTVRQALDWLCARGLFIRVPRRGWQVVDATPEEIVDIYRLRLLLESEVIDRVVIKANDLELENLVKDCKRIIEQFDDLNDSDRRQIDYTFHRTLLELSESSVLLETIDPLIMKMALFGVYQELPPKTSLKGMKEHLAIARVLQNRDVELARERMRAHLLRAKTQYETE</sequence>
<keyword evidence="6" id="KW-1185">Reference proteome</keyword>
<dbReference type="InterPro" id="IPR011711">
    <property type="entry name" value="GntR_C"/>
</dbReference>
<dbReference type="SUPFAM" id="SSF48008">
    <property type="entry name" value="GntR ligand-binding domain-like"/>
    <property type="match status" value="1"/>
</dbReference>
<gene>
    <name evidence="5" type="ORF">V202x_43590</name>
</gene>
<keyword evidence="3" id="KW-0804">Transcription</keyword>
<dbReference type="SUPFAM" id="SSF46785">
    <property type="entry name" value="Winged helix' DNA-binding domain"/>
    <property type="match status" value="2"/>
</dbReference>
<dbReference type="EMBL" id="CP037422">
    <property type="protein sequence ID" value="QDU10945.1"/>
    <property type="molecule type" value="Genomic_DNA"/>
</dbReference>
<feature type="domain" description="HTH gntR-type" evidence="4">
    <location>
        <begin position="54"/>
        <end position="122"/>
    </location>
</feature>
<dbReference type="PANTHER" id="PTHR43537">
    <property type="entry name" value="TRANSCRIPTIONAL REGULATOR, GNTR FAMILY"/>
    <property type="match status" value="1"/>
</dbReference>
<keyword evidence="2" id="KW-0238">DNA-binding</keyword>
<dbReference type="Gene3D" id="1.20.120.530">
    <property type="entry name" value="GntR ligand-binding domain-like"/>
    <property type="match status" value="1"/>
</dbReference>
<protein>
    <submittedName>
        <fullName evidence="5">Transcriptional regulator NanR</fullName>
    </submittedName>
</protein>
<dbReference type="InterPro" id="IPR036390">
    <property type="entry name" value="WH_DNA-bd_sf"/>
</dbReference>
<keyword evidence="1" id="KW-0805">Transcription regulation</keyword>
<dbReference type="Pfam" id="PF07729">
    <property type="entry name" value="FCD"/>
    <property type="match status" value="1"/>
</dbReference>
<dbReference type="GO" id="GO:0003700">
    <property type="term" value="F:DNA-binding transcription factor activity"/>
    <property type="evidence" value="ECO:0007669"/>
    <property type="project" value="InterPro"/>
</dbReference>
<dbReference type="Proteomes" id="UP000318384">
    <property type="component" value="Chromosome"/>
</dbReference>
<evidence type="ECO:0000259" key="4">
    <source>
        <dbReference type="PROSITE" id="PS50949"/>
    </source>
</evidence>
<dbReference type="OrthoDB" id="368257at2"/>
<dbReference type="InterPro" id="IPR036388">
    <property type="entry name" value="WH-like_DNA-bd_sf"/>
</dbReference>
<dbReference type="Gene3D" id="1.10.10.10">
    <property type="entry name" value="Winged helix-like DNA-binding domain superfamily/Winged helix DNA-binding domain"/>
    <property type="match status" value="2"/>
</dbReference>
<dbReference type="GO" id="GO:0003677">
    <property type="term" value="F:DNA binding"/>
    <property type="evidence" value="ECO:0007669"/>
    <property type="project" value="UniProtKB-KW"/>
</dbReference>
<accession>A0A517X0B2</accession>
<evidence type="ECO:0000256" key="2">
    <source>
        <dbReference type="ARBA" id="ARBA00023125"/>
    </source>
</evidence>
<evidence type="ECO:0000313" key="5">
    <source>
        <dbReference type="EMBL" id="QDU10945.1"/>
    </source>
</evidence>
<dbReference type="AlphaFoldDB" id="A0A517X0B2"/>
<dbReference type="SMART" id="SM00895">
    <property type="entry name" value="FCD"/>
    <property type="match status" value="1"/>
</dbReference>
<organism evidence="5 6">
    <name type="scientific">Gimesia aquarii</name>
    <dbReference type="NCBI Taxonomy" id="2527964"/>
    <lineage>
        <taxon>Bacteria</taxon>
        <taxon>Pseudomonadati</taxon>
        <taxon>Planctomycetota</taxon>
        <taxon>Planctomycetia</taxon>
        <taxon>Planctomycetales</taxon>
        <taxon>Planctomycetaceae</taxon>
        <taxon>Gimesia</taxon>
    </lineage>
</organism>
<feature type="domain" description="HTH gntR-type" evidence="4">
    <location>
        <begin position="138"/>
        <end position="205"/>
    </location>
</feature>
<dbReference type="InterPro" id="IPR008920">
    <property type="entry name" value="TF_FadR/GntR_C"/>
</dbReference>